<dbReference type="EMBL" id="DF237076">
    <property type="protein sequence ID" value="GAQ82870.1"/>
    <property type="molecule type" value="Genomic_DNA"/>
</dbReference>
<protein>
    <submittedName>
        <fullName evidence="2">Uncharacterized protein</fullName>
    </submittedName>
</protein>
<name>A0A1Y1HW49_KLENI</name>
<organism evidence="2 3">
    <name type="scientific">Klebsormidium nitens</name>
    <name type="common">Green alga</name>
    <name type="synonym">Ulothrix nitens</name>
    <dbReference type="NCBI Taxonomy" id="105231"/>
    <lineage>
        <taxon>Eukaryota</taxon>
        <taxon>Viridiplantae</taxon>
        <taxon>Streptophyta</taxon>
        <taxon>Klebsormidiophyceae</taxon>
        <taxon>Klebsormidiales</taxon>
        <taxon>Klebsormidiaceae</taxon>
        <taxon>Klebsormidium</taxon>
    </lineage>
</organism>
<evidence type="ECO:0000256" key="1">
    <source>
        <dbReference type="SAM" id="MobiDB-lite"/>
    </source>
</evidence>
<sequence>MGVDLTIIKAKGFLFPAHPLPPANVLDNLYKRSGLRPSKDSAPSDKSGAKAFKRQKTSQGSCEEIEADKITSGAKKSLKEKDEQDGQDDGGWEAESDADMKSESEEKSDAEQDDSACKHGYRTKTGVLEVFIQEVGAAPGFKPYGLLVPPCNKVEYLFEEKVGLTPFSFIATGVYCGHERVKGGANIPFVVQSYADESKDIKKPKDFDEYKALFKGTGLTEETLQWLAENVQEYSLNLSNKSEIIPILNELAMYQRWLVNGLCYSG</sequence>
<keyword evidence="3" id="KW-1185">Reference proteome</keyword>
<reference evidence="2 3" key="1">
    <citation type="journal article" date="2014" name="Nat. Commun.">
        <title>Klebsormidium flaccidum genome reveals primary factors for plant terrestrial adaptation.</title>
        <authorList>
            <person name="Hori K."/>
            <person name="Maruyama F."/>
            <person name="Fujisawa T."/>
            <person name="Togashi T."/>
            <person name="Yamamoto N."/>
            <person name="Seo M."/>
            <person name="Sato S."/>
            <person name="Yamada T."/>
            <person name="Mori H."/>
            <person name="Tajima N."/>
            <person name="Moriyama T."/>
            <person name="Ikeuchi M."/>
            <person name="Watanabe M."/>
            <person name="Wada H."/>
            <person name="Kobayashi K."/>
            <person name="Saito M."/>
            <person name="Masuda T."/>
            <person name="Sasaki-Sekimoto Y."/>
            <person name="Mashiguchi K."/>
            <person name="Awai K."/>
            <person name="Shimojima M."/>
            <person name="Masuda S."/>
            <person name="Iwai M."/>
            <person name="Nobusawa T."/>
            <person name="Narise T."/>
            <person name="Kondo S."/>
            <person name="Saito H."/>
            <person name="Sato R."/>
            <person name="Murakawa M."/>
            <person name="Ihara Y."/>
            <person name="Oshima-Yamada Y."/>
            <person name="Ohtaka K."/>
            <person name="Satoh M."/>
            <person name="Sonobe K."/>
            <person name="Ishii M."/>
            <person name="Ohtani R."/>
            <person name="Kanamori-Sato M."/>
            <person name="Honoki R."/>
            <person name="Miyazaki D."/>
            <person name="Mochizuki H."/>
            <person name="Umetsu J."/>
            <person name="Higashi K."/>
            <person name="Shibata D."/>
            <person name="Kamiya Y."/>
            <person name="Sato N."/>
            <person name="Nakamura Y."/>
            <person name="Tabata S."/>
            <person name="Ida S."/>
            <person name="Kurokawa K."/>
            <person name="Ohta H."/>
        </authorList>
    </citation>
    <scope>NUCLEOTIDE SEQUENCE [LARGE SCALE GENOMIC DNA]</scope>
    <source>
        <strain evidence="2 3">NIES-2285</strain>
    </source>
</reference>
<accession>A0A1Y1HW49</accession>
<proteinExistence type="predicted"/>
<evidence type="ECO:0000313" key="2">
    <source>
        <dbReference type="EMBL" id="GAQ82870.1"/>
    </source>
</evidence>
<feature type="compositionally biased region" description="Basic and acidic residues" evidence="1">
    <location>
        <begin position="98"/>
        <end position="110"/>
    </location>
</feature>
<feature type="region of interest" description="Disordered" evidence="1">
    <location>
        <begin position="31"/>
        <end position="118"/>
    </location>
</feature>
<dbReference type="AlphaFoldDB" id="A0A1Y1HW49"/>
<feature type="compositionally biased region" description="Acidic residues" evidence="1">
    <location>
        <begin position="85"/>
        <end position="97"/>
    </location>
</feature>
<gene>
    <name evidence="2" type="ORF">KFL_001270130</name>
</gene>
<evidence type="ECO:0000313" key="3">
    <source>
        <dbReference type="Proteomes" id="UP000054558"/>
    </source>
</evidence>
<dbReference type="Proteomes" id="UP000054558">
    <property type="component" value="Unassembled WGS sequence"/>
</dbReference>